<dbReference type="Pfam" id="PF02037">
    <property type="entry name" value="SAP"/>
    <property type="match status" value="1"/>
</dbReference>
<sequence length="90" mass="9741">RAGALIKAWKSAVAKDDSADVVTTAPAKAGTKRKAETSLGESEIRDMYLAGTMGKLRVDQLKEFCREKALPVSGKKADLIDRIADYLDTN</sequence>
<dbReference type="InterPro" id="IPR003034">
    <property type="entry name" value="SAP_dom"/>
</dbReference>
<evidence type="ECO:0000313" key="2">
    <source>
        <dbReference type="EMBL" id="KAG5641690.1"/>
    </source>
</evidence>
<dbReference type="EMBL" id="JABCKV010000265">
    <property type="protein sequence ID" value="KAG5641690.1"/>
    <property type="molecule type" value="Genomic_DNA"/>
</dbReference>
<dbReference type="Proteomes" id="UP000775547">
    <property type="component" value="Unassembled WGS sequence"/>
</dbReference>
<evidence type="ECO:0000313" key="3">
    <source>
        <dbReference type="Proteomes" id="UP000775547"/>
    </source>
</evidence>
<feature type="domain" description="SAP" evidence="1">
    <location>
        <begin position="53"/>
        <end position="87"/>
    </location>
</feature>
<organism evidence="2 3">
    <name type="scientific">Asterophora parasitica</name>
    <dbReference type="NCBI Taxonomy" id="117018"/>
    <lineage>
        <taxon>Eukaryota</taxon>
        <taxon>Fungi</taxon>
        <taxon>Dikarya</taxon>
        <taxon>Basidiomycota</taxon>
        <taxon>Agaricomycotina</taxon>
        <taxon>Agaricomycetes</taxon>
        <taxon>Agaricomycetidae</taxon>
        <taxon>Agaricales</taxon>
        <taxon>Tricholomatineae</taxon>
        <taxon>Lyophyllaceae</taxon>
        <taxon>Asterophora</taxon>
    </lineage>
</organism>
<gene>
    <name evidence="2" type="ORF">DXG03_004437</name>
</gene>
<comment type="caution">
    <text evidence="2">The sequence shown here is derived from an EMBL/GenBank/DDBJ whole genome shotgun (WGS) entry which is preliminary data.</text>
</comment>
<reference evidence="2" key="2">
    <citation type="submission" date="2021-10" db="EMBL/GenBank/DDBJ databases">
        <title>Phylogenomics reveals ancestral predisposition of the termite-cultivated fungus Termitomyces towards a domesticated lifestyle.</title>
        <authorList>
            <person name="Auxier B."/>
            <person name="Grum-Grzhimaylo A."/>
            <person name="Cardenas M.E."/>
            <person name="Lodge J.D."/>
            <person name="Laessoe T."/>
            <person name="Pedersen O."/>
            <person name="Smith M.E."/>
            <person name="Kuyper T.W."/>
            <person name="Franco-Molano E.A."/>
            <person name="Baroni T.J."/>
            <person name="Aanen D.K."/>
        </authorList>
    </citation>
    <scope>NUCLEOTIDE SEQUENCE</scope>
    <source>
        <strain evidence="2">AP01</strain>
        <tissue evidence="2">Mycelium</tissue>
    </source>
</reference>
<keyword evidence="3" id="KW-1185">Reference proteome</keyword>
<dbReference type="OrthoDB" id="761538at2759"/>
<evidence type="ECO:0000259" key="1">
    <source>
        <dbReference type="PROSITE" id="PS50800"/>
    </source>
</evidence>
<name>A0A9P7G2M6_9AGAR</name>
<dbReference type="SUPFAM" id="SSF68906">
    <property type="entry name" value="SAP domain"/>
    <property type="match status" value="1"/>
</dbReference>
<dbReference type="InterPro" id="IPR036361">
    <property type="entry name" value="SAP_dom_sf"/>
</dbReference>
<dbReference type="Gene3D" id="1.10.720.30">
    <property type="entry name" value="SAP domain"/>
    <property type="match status" value="1"/>
</dbReference>
<dbReference type="PROSITE" id="PS50800">
    <property type="entry name" value="SAP"/>
    <property type="match status" value="1"/>
</dbReference>
<proteinExistence type="predicted"/>
<protein>
    <recommendedName>
        <fullName evidence="1">SAP domain-containing protein</fullName>
    </recommendedName>
</protein>
<accession>A0A9P7G2M6</accession>
<dbReference type="AlphaFoldDB" id="A0A9P7G2M6"/>
<dbReference type="SMART" id="SM00513">
    <property type="entry name" value="SAP"/>
    <property type="match status" value="1"/>
</dbReference>
<feature type="non-terminal residue" evidence="2">
    <location>
        <position position="90"/>
    </location>
</feature>
<reference evidence="2" key="1">
    <citation type="submission" date="2020-07" db="EMBL/GenBank/DDBJ databases">
        <authorList>
            <person name="Nieuwenhuis M."/>
            <person name="Van De Peppel L.J.J."/>
        </authorList>
    </citation>
    <scope>NUCLEOTIDE SEQUENCE</scope>
    <source>
        <strain evidence="2">AP01</strain>
        <tissue evidence="2">Mycelium</tissue>
    </source>
</reference>